<dbReference type="Proteomes" id="UP001596226">
    <property type="component" value="Unassembled WGS sequence"/>
</dbReference>
<evidence type="ECO:0000313" key="1">
    <source>
        <dbReference type="EMBL" id="MFC5923847.1"/>
    </source>
</evidence>
<reference evidence="2" key="1">
    <citation type="journal article" date="2019" name="Int. J. Syst. Evol. Microbiol.">
        <title>The Global Catalogue of Microorganisms (GCM) 10K type strain sequencing project: providing services to taxonomists for standard genome sequencing and annotation.</title>
        <authorList>
            <consortium name="The Broad Institute Genomics Platform"/>
            <consortium name="The Broad Institute Genome Sequencing Center for Infectious Disease"/>
            <person name="Wu L."/>
            <person name="Ma J."/>
        </authorList>
    </citation>
    <scope>NUCLEOTIDE SEQUENCE [LARGE SCALE GENOMIC DNA]</scope>
    <source>
        <strain evidence="2">CGMCC 4.7144</strain>
    </source>
</reference>
<gene>
    <name evidence="1" type="ORF">ACFQGL_10905</name>
</gene>
<dbReference type="Gene3D" id="3.40.50.1820">
    <property type="entry name" value="alpha/beta hydrolase"/>
    <property type="match status" value="1"/>
</dbReference>
<evidence type="ECO:0008006" key="3">
    <source>
        <dbReference type="Google" id="ProtNLM"/>
    </source>
</evidence>
<proteinExistence type="predicted"/>
<name>A0ABW1H614_9ACTN</name>
<comment type="caution">
    <text evidence="1">The sequence shown here is derived from an EMBL/GenBank/DDBJ whole genome shotgun (WGS) entry which is preliminary data.</text>
</comment>
<keyword evidence="2" id="KW-1185">Reference proteome</keyword>
<accession>A0ABW1H614</accession>
<organism evidence="1 2">
    <name type="scientific">Micromonospora vulcania</name>
    <dbReference type="NCBI Taxonomy" id="1441873"/>
    <lineage>
        <taxon>Bacteria</taxon>
        <taxon>Bacillati</taxon>
        <taxon>Actinomycetota</taxon>
        <taxon>Actinomycetes</taxon>
        <taxon>Micromonosporales</taxon>
        <taxon>Micromonosporaceae</taxon>
        <taxon>Micromonospora</taxon>
    </lineage>
</organism>
<dbReference type="SUPFAM" id="SSF53474">
    <property type="entry name" value="alpha/beta-Hydrolases"/>
    <property type="match status" value="1"/>
</dbReference>
<dbReference type="RefSeq" id="WP_377509304.1">
    <property type="nucleotide sequence ID" value="NZ_JBHSQS010000005.1"/>
</dbReference>
<dbReference type="EMBL" id="JBHSQS010000005">
    <property type="protein sequence ID" value="MFC5923847.1"/>
    <property type="molecule type" value="Genomic_DNA"/>
</dbReference>
<dbReference type="InterPro" id="IPR029058">
    <property type="entry name" value="AB_hydrolase_fold"/>
</dbReference>
<protein>
    <recommendedName>
        <fullName evidence="3">Alpha/beta hydrolase</fullName>
    </recommendedName>
</protein>
<evidence type="ECO:0000313" key="2">
    <source>
        <dbReference type="Proteomes" id="UP001596226"/>
    </source>
</evidence>
<sequence>MTISCVERDGGQIGYDAHREGPLVVLPRGGGESLASFRHLVPLLVAAGSAR</sequence>